<gene>
    <name evidence="1" type="ORF">FH972_017161</name>
</gene>
<protein>
    <submittedName>
        <fullName evidence="1">Uncharacterized protein</fullName>
    </submittedName>
</protein>
<dbReference type="AlphaFoldDB" id="A0A5N6RL20"/>
<sequence length="79" mass="8442">MHDVAAVEVGEPGEDLAGKIRELRLAGDVGALQGPPPPVHELQKHLNFAVMAKHVVALDHVGVVHIPEDLHLRSDLAAH</sequence>
<accession>A0A5N6RL20</accession>
<dbReference type="EMBL" id="CM017327">
    <property type="protein sequence ID" value="KAE8099157.1"/>
    <property type="molecule type" value="Genomic_DNA"/>
</dbReference>
<organism evidence="1 2">
    <name type="scientific">Carpinus fangiana</name>
    <dbReference type="NCBI Taxonomy" id="176857"/>
    <lineage>
        <taxon>Eukaryota</taxon>
        <taxon>Viridiplantae</taxon>
        <taxon>Streptophyta</taxon>
        <taxon>Embryophyta</taxon>
        <taxon>Tracheophyta</taxon>
        <taxon>Spermatophyta</taxon>
        <taxon>Magnoliopsida</taxon>
        <taxon>eudicotyledons</taxon>
        <taxon>Gunneridae</taxon>
        <taxon>Pentapetalae</taxon>
        <taxon>rosids</taxon>
        <taxon>fabids</taxon>
        <taxon>Fagales</taxon>
        <taxon>Betulaceae</taxon>
        <taxon>Carpinus</taxon>
    </lineage>
</organism>
<proteinExistence type="predicted"/>
<evidence type="ECO:0000313" key="1">
    <source>
        <dbReference type="EMBL" id="KAE8099157.1"/>
    </source>
</evidence>
<name>A0A5N6RL20_9ROSI</name>
<keyword evidence="2" id="KW-1185">Reference proteome</keyword>
<evidence type="ECO:0000313" key="2">
    <source>
        <dbReference type="Proteomes" id="UP000327013"/>
    </source>
</evidence>
<reference evidence="1 2" key="1">
    <citation type="submission" date="2019-06" db="EMBL/GenBank/DDBJ databases">
        <title>A chromosomal-level reference genome of Carpinus fangiana (Coryloideae, Betulaceae).</title>
        <authorList>
            <person name="Yang X."/>
            <person name="Wang Z."/>
            <person name="Zhang L."/>
            <person name="Hao G."/>
            <person name="Liu J."/>
            <person name="Yang Y."/>
        </authorList>
    </citation>
    <scope>NUCLEOTIDE SEQUENCE [LARGE SCALE GENOMIC DNA]</scope>
    <source>
        <strain evidence="1">Cfa_2016G</strain>
        <tissue evidence="1">Leaf</tissue>
    </source>
</reference>
<dbReference type="Proteomes" id="UP000327013">
    <property type="component" value="Chromosome 7"/>
</dbReference>